<proteinExistence type="inferred from homology"/>
<dbReference type="EMBL" id="PQGE01000008">
    <property type="protein sequence ID" value="POP45019.1"/>
    <property type="molecule type" value="Genomic_DNA"/>
</dbReference>
<dbReference type="Pfam" id="PF00207">
    <property type="entry name" value="A2M"/>
    <property type="match status" value="1"/>
</dbReference>
<comment type="caution">
    <text evidence="5">The sequence shown here is derived from an EMBL/GenBank/DDBJ whole genome shotgun (WGS) entry which is preliminary data.</text>
</comment>
<feature type="domain" description="Alpha-2-macroglobulin bait region" evidence="2">
    <location>
        <begin position="669"/>
        <end position="815"/>
    </location>
</feature>
<dbReference type="Gene3D" id="1.50.10.20">
    <property type="match status" value="1"/>
</dbReference>
<evidence type="ECO:0000313" key="6">
    <source>
        <dbReference type="Proteomes" id="UP000237073"/>
    </source>
</evidence>
<dbReference type="GO" id="GO:0004866">
    <property type="term" value="F:endopeptidase inhibitor activity"/>
    <property type="evidence" value="ECO:0007669"/>
    <property type="project" value="InterPro"/>
</dbReference>
<dbReference type="InterPro" id="IPR001599">
    <property type="entry name" value="Macroglobln_a2"/>
</dbReference>
<dbReference type="InterPro" id="IPR002890">
    <property type="entry name" value="MG2"/>
</dbReference>
<dbReference type="Gene3D" id="2.60.40.1930">
    <property type="match status" value="1"/>
</dbReference>
<dbReference type="RefSeq" id="WP_103676164.1">
    <property type="nucleotide sequence ID" value="NZ_PQGD01000010.1"/>
</dbReference>
<evidence type="ECO:0000313" key="7">
    <source>
        <dbReference type="Proteomes" id="UP000247005"/>
    </source>
</evidence>
<feature type="domain" description="Alpha-2-macroglobulin" evidence="3">
    <location>
        <begin position="880"/>
        <end position="971"/>
    </location>
</feature>
<evidence type="ECO:0000313" key="5">
    <source>
        <dbReference type="EMBL" id="POP48406.1"/>
    </source>
</evidence>
<evidence type="ECO:0000313" key="4">
    <source>
        <dbReference type="EMBL" id="POP45019.1"/>
    </source>
</evidence>
<dbReference type="SUPFAM" id="SSF48239">
    <property type="entry name" value="Terpenoid cyclases/Protein prenyltransferases"/>
    <property type="match status" value="1"/>
</dbReference>
<dbReference type="Pfam" id="PF01835">
    <property type="entry name" value="MG2"/>
    <property type="match status" value="1"/>
</dbReference>
<dbReference type="PANTHER" id="PTHR40094:SF1">
    <property type="entry name" value="UBIQUITIN DOMAIN-CONTAINING PROTEIN"/>
    <property type="match status" value="1"/>
</dbReference>
<dbReference type="Proteomes" id="UP000247005">
    <property type="component" value="Unassembled WGS sequence"/>
</dbReference>
<dbReference type="InterPro" id="IPR008930">
    <property type="entry name" value="Terpenoid_cyclase/PrenylTrfase"/>
</dbReference>
<evidence type="ECO:0000259" key="3">
    <source>
        <dbReference type="SMART" id="SM01360"/>
    </source>
</evidence>
<evidence type="ECO:0000259" key="2">
    <source>
        <dbReference type="SMART" id="SM01359"/>
    </source>
</evidence>
<dbReference type="InterPro" id="IPR051802">
    <property type="entry name" value="YfhM-like"/>
</dbReference>
<evidence type="ECO:0000256" key="1">
    <source>
        <dbReference type="ARBA" id="ARBA00010556"/>
    </source>
</evidence>
<dbReference type="Proteomes" id="UP000237073">
    <property type="component" value="Unassembled WGS sequence"/>
</dbReference>
<dbReference type="InterPro" id="IPR011625">
    <property type="entry name" value="A2M_N_BRD"/>
</dbReference>
<dbReference type="EMBL" id="PQGD01000010">
    <property type="protein sequence ID" value="POP48406.1"/>
    <property type="molecule type" value="Genomic_DNA"/>
</dbReference>
<accession>A0A2P5GPE8</accession>
<name>A0A2P5GPE8_9ENTR</name>
<protein>
    <recommendedName>
        <fullName evidence="8">Alpha-2-macroglobulin family protein</fullName>
    </recommendedName>
</protein>
<sequence length="1539" mass="169653">MDTQRLKPQFHWRLSLKLSGAIGGQRFSRLCLPLLIATALGVPCAHAGEELPDSGYSSPTGDSFFLLADSSFTNTEEAKVRLEAPGRDYQRYRMEEYGGADIRLYRIPDPLAFLRQQKNLHRIVVQPQYLGDGLANTLTFLWDNWYGKSRRVMQRSFSSQSRQKVTQALPELQLGNAITKPSQYVQTNLFSPLKKYPLVEQFRYPLWSAIPIQPPKGVELEGSSSNFVQAQPGNVYIPLGKLEPGLYLVEAMIGKYRATTVVFVSNTVALSKVSGNDLLVWTAGKTNGDVKPGTDILWTDGLGILASGKTDNEGALKLKHISPERSYILGKDAEGGVFVSENFYYDSEIYNTRLYVFTDRPLYRAGDRVDVKVLGREFHDALHSSAITGAPATLSVIDANGSVLQSQKITLDGRSGGQTSFRLPDNAVSGGYELRLAYRNHLYSSAFRVASYIKPHFEVALTLDKKEFKTGDAVQGHLQLLYPDGKAVKGARVQLSLRSQQLSMVGNDLRYAGRFPIELSSSDMVSDEAGRVAINLPAADKPSRYLLTISASDGAAYRVNSTKEILIERGQAHYALQTTSRFSQAGDDVAFHYSLLDGAGPKPAQYEWVRLEDRATQRGSVSANGKSFTVRFDKPGNYTLTLRDKDDLIIGGISHIVSGTGSQAQTGTIDITPDKTQYQPGETAKMLITFPEPVQEALLTLERDRVEKQSLLSRPASWLTLQRLNDTQYIALVPVAEAFAPNMTFSVLYTRHGQYSFQNAGIKVATPHLDLQVKTDKTHYQPGELVNVELTTLLKGKPVSAQLTVSVVDEMIYALQPEIAPDIGKFFYPLGRDNVRTSSSLSFITYDQALSSEPTTPGATNRSERRVKMLERPRREEVDTAAWLPSLTTDKQGKAHFTFLMPDSLTRWRITARGMNADGLVGQSQSFLRSEKNLYMKLSMPTVFREGDKPDAGLFIFSQQDNAAAELVTHFAGQEQRKPLTLHQGANYIPLAQSIQQSGLFSAELWQNGQRQDGISAQIAFIHNAWWVDEQKNVLLSGGDNLLELPAHARNIRLQSSDTVQDIFRNNLDELIDEPYGGVVNTASRLIPLSLAWRSLPTHDGAAAADLRQMMQNNRLRLMQLAGPDARFAWWGDSEDSSALLTAWAWYADWQASQALGVPQSPEYWQHMLDSYAGQANTMPLLHRALVLAWAQEMGLPVKSLLKGLDETLASRSAQNGDDNLAPDDSLILWQPDSALGDAVASVLTSTLLKKANLTSVGSQAAQAAALRLAADSAQPLARTVVLLSGNGDAAQAAAILRSLTAQQSGMDRALALNWLATYMNTVPAVALPAPAGAWAKRYAANGGEFWRWSGQDVPEVISLPDDAMPLNVQIRWRAPADNAQQNMPGVNIERHLFKLVAGESAMSFILQPVIDDEIDSDALYLDEITLTSEQASPLRYGQVEVPLPPGADVERTTWGISVSKPGAKDQQGAALEKARNETSELAYMIPVKSLSGTVTFRHLLRFSQKGQFVLPPARYIRSYATDQQSLAPNTDWTKMRVK</sequence>
<dbReference type="SMART" id="SM01360">
    <property type="entry name" value="A2M"/>
    <property type="match status" value="1"/>
</dbReference>
<gene>
    <name evidence="5" type="ORF">CHU32_14175</name>
    <name evidence="4" type="ORF">CHU33_11250</name>
</gene>
<comment type="similarity">
    <text evidence="1">Belongs to the protease inhibitor I39 (alpha-2-macroglobulin) family. Bacterial alpha-2-macroglobulin subfamily.</text>
</comment>
<dbReference type="PANTHER" id="PTHR40094">
    <property type="entry name" value="ALPHA-2-MACROGLOBULIN HOMOLOG"/>
    <property type="match status" value="1"/>
</dbReference>
<evidence type="ECO:0008006" key="8">
    <source>
        <dbReference type="Google" id="ProtNLM"/>
    </source>
</evidence>
<dbReference type="SMART" id="SM01359">
    <property type="entry name" value="A2M_N_2"/>
    <property type="match status" value="1"/>
</dbReference>
<reference evidence="6 7" key="1">
    <citation type="submission" date="2018-01" db="EMBL/GenBank/DDBJ databases">
        <title>Superficieibacter electus gen. nov., sp. nov., an extended-spectrum beta-lactamase possessing member of the Enterobacteriaceae family, isolated from intensive care unit surfaces.</title>
        <authorList>
            <person name="Potter R.F."/>
            <person name="D'Souza A.W."/>
        </authorList>
    </citation>
    <scope>NUCLEOTIDE SEQUENCE [LARGE SCALE GENOMIC DNA]</scope>
    <source>
        <strain evidence="5 7">BP-1</strain>
        <strain evidence="4 6">BP-2</strain>
    </source>
</reference>
<organism evidence="5 7">
    <name type="scientific">Superficieibacter electus</name>
    <dbReference type="NCBI Taxonomy" id="2022662"/>
    <lineage>
        <taxon>Bacteria</taxon>
        <taxon>Pseudomonadati</taxon>
        <taxon>Pseudomonadota</taxon>
        <taxon>Gammaproteobacteria</taxon>
        <taxon>Enterobacterales</taxon>
        <taxon>Enterobacteriaceae</taxon>
        <taxon>Superficieibacter</taxon>
    </lineage>
</organism>
<dbReference type="Pfam" id="PF07703">
    <property type="entry name" value="A2M_BRD"/>
    <property type="match status" value="1"/>
</dbReference>
<keyword evidence="6" id="KW-1185">Reference proteome</keyword>